<keyword evidence="2" id="KW-0813">Transport</keyword>
<name>A0ABR5TKI2_9BACL</name>
<dbReference type="EMBL" id="LSDB01000078">
    <property type="protein sequence ID" value="KXB55011.1"/>
    <property type="molecule type" value="Genomic_DNA"/>
</dbReference>
<evidence type="ECO:0000313" key="10">
    <source>
        <dbReference type="Proteomes" id="UP000070467"/>
    </source>
</evidence>
<evidence type="ECO:0000313" key="9">
    <source>
        <dbReference type="EMBL" id="KXB55011.1"/>
    </source>
</evidence>
<accession>A0ABR5TKI2</accession>
<dbReference type="InterPro" id="IPR020846">
    <property type="entry name" value="MFS_dom"/>
</dbReference>
<dbReference type="Proteomes" id="UP000070467">
    <property type="component" value="Unassembled WGS sequence"/>
</dbReference>
<feature type="transmembrane region" description="Helical" evidence="7">
    <location>
        <begin position="321"/>
        <end position="343"/>
    </location>
</feature>
<feature type="transmembrane region" description="Helical" evidence="7">
    <location>
        <begin position="165"/>
        <end position="183"/>
    </location>
</feature>
<comment type="subcellular location">
    <subcellularLocation>
        <location evidence="1">Cell membrane</location>
        <topology evidence="1">Multi-pass membrane protein</topology>
    </subcellularLocation>
</comment>
<feature type="transmembrane region" description="Helical" evidence="7">
    <location>
        <begin position="139"/>
        <end position="159"/>
    </location>
</feature>
<protein>
    <submittedName>
        <fullName evidence="9">Transporter, major facilitator family protein</fullName>
    </submittedName>
</protein>
<evidence type="ECO:0000259" key="8">
    <source>
        <dbReference type="PROSITE" id="PS50850"/>
    </source>
</evidence>
<evidence type="ECO:0000256" key="6">
    <source>
        <dbReference type="ARBA" id="ARBA00023136"/>
    </source>
</evidence>
<proteinExistence type="predicted"/>
<keyword evidence="6 7" id="KW-0472">Membrane</keyword>
<feature type="domain" description="Major facilitator superfamily (MFS) profile" evidence="8">
    <location>
        <begin position="1"/>
        <end position="379"/>
    </location>
</feature>
<sequence length="379" mass="41841">MNKISQKVSILFISIFLMSHLAIAPAIPKLYEFYHSKDSNIGLASVENIVTIPAIMITIFVILSNFFVAKLGKKNTVVLGLILIFVSGIISFLTTSFTLVLISRFILGIGIGLYNSLSISIIGDYYSGETLSGMIGLRTACLNIGKALTTFVAGYMLVFSANYTFLVYILVLPILFMFIKFVPDVKDEKKTIKKSFIFNTDVLFIMLITFLVGISYIGATIKIPTLLVTKYGYSNIFSSNILTLLAFSGIFVGAIFGKINKYLKNKSLLAMIILMIIGNFMFTLANNKYLFVVGSIFIGASFVGTMSSVFSYVAKNYHSEVNFITSMALTAGNIGVIVTPLILTKLLDKLSLELFITPFYITSLLMLCSIAFYSRLKNN</sequence>
<evidence type="ECO:0000256" key="4">
    <source>
        <dbReference type="ARBA" id="ARBA00022692"/>
    </source>
</evidence>
<dbReference type="Gene3D" id="1.20.1250.20">
    <property type="entry name" value="MFS general substrate transporter like domains"/>
    <property type="match status" value="1"/>
</dbReference>
<evidence type="ECO:0000256" key="3">
    <source>
        <dbReference type="ARBA" id="ARBA00022475"/>
    </source>
</evidence>
<feature type="transmembrane region" description="Helical" evidence="7">
    <location>
        <begin position="355"/>
        <end position="373"/>
    </location>
</feature>
<dbReference type="PANTHER" id="PTHR43124">
    <property type="entry name" value="PURINE EFFLUX PUMP PBUE"/>
    <property type="match status" value="1"/>
</dbReference>
<dbReference type="Pfam" id="PF07690">
    <property type="entry name" value="MFS_1"/>
    <property type="match status" value="1"/>
</dbReference>
<feature type="transmembrane region" description="Helical" evidence="7">
    <location>
        <begin position="50"/>
        <end position="69"/>
    </location>
</feature>
<dbReference type="InterPro" id="IPR036259">
    <property type="entry name" value="MFS_trans_sf"/>
</dbReference>
<feature type="transmembrane region" description="Helical" evidence="7">
    <location>
        <begin position="76"/>
        <end position="99"/>
    </location>
</feature>
<keyword evidence="10" id="KW-1185">Reference proteome</keyword>
<dbReference type="RefSeq" id="WP_066131239.1">
    <property type="nucleotide sequence ID" value="NZ_KQ959912.1"/>
</dbReference>
<gene>
    <name evidence="9" type="ORF">HMPREF1871_01262</name>
</gene>
<reference evidence="9 10" key="1">
    <citation type="submission" date="2016-01" db="EMBL/GenBank/DDBJ databases">
        <authorList>
            <person name="Mitreva M."/>
            <person name="Pepin K.H."/>
            <person name="Mihindukulasuriya K.A."/>
            <person name="Fulton R."/>
            <person name="Fronick C."/>
            <person name="O'Laughlin M."/>
            <person name="Miner T."/>
            <person name="Herter B."/>
            <person name="Rosa B.A."/>
            <person name="Cordes M."/>
            <person name="Tomlinson C."/>
            <person name="Wollam A."/>
            <person name="Palsikar V.B."/>
            <person name="Mardis E.R."/>
            <person name="Wilson R.K."/>
        </authorList>
    </citation>
    <scope>NUCLEOTIDE SEQUENCE [LARGE SCALE GENOMIC DNA]</scope>
    <source>
        <strain evidence="9 10">KA00071</strain>
    </source>
</reference>
<feature type="transmembrane region" description="Helical" evidence="7">
    <location>
        <begin position="291"/>
        <end position="314"/>
    </location>
</feature>
<comment type="caution">
    <text evidence="9">The sequence shown here is derived from an EMBL/GenBank/DDBJ whole genome shotgun (WGS) entry which is preliminary data.</text>
</comment>
<dbReference type="PROSITE" id="PS50850">
    <property type="entry name" value="MFS"/>
    <property type="match status" value="1"/>
</dbReference>
<feature type="transmembrane region" description="Helical" evidence="7">
    <location>
        <begin position="105"/>
        <end position="127"/>
    </location>
</feature>
<dbReference type="PANTHER" id="PTHR43124:SF3">
    <property type="entry name" value="CHLORAMPHENICOL EFFLUX PUMP RV0191"/>
    <property type="match status" value="1"/>
</dbReference>
<evidence type="ECO:0000256" key="1">
    <source>
        <dbReference type="ARBA" id="ARBA00004651"/>
    </source>
</evidence>
<feature type="transmembrane region" description="Helical" evidence="7">
    <location>
        <begin position="237"/>
        <end position="256"/>
    </location>
</feature>
<evidence type="ECO:0000256" key="2">
    <source>
        <dbReference type="ARBA" id="ARBA00022448"/>
    </source>
</evidence>
<dbReference type="InterPro" id="IPR050189">
    <property type="entry name" value="MFS_Efflux_Transporters"/>
</dbReference>
<feature type="transmembrane region" description="Helical" evidence="7">
    <location>
        <begin position="195"/>
        <end position="217"/>
    </location>
</feature>
<keyword evidence="5 7" id="KW-1133">Transmembrane helix</keyword>
<evidence type="ECO:0000256" key="7">
    <source>
        <dbReference type="SAM" id="Phobius"/>
    </source>
</evidence>
<keyword evidence="4 7" id="KW-0812">Transmembrane</keyword>
<dbReference type="InterPro" id="IPR011701">
    <property type="entry name" value="MFS"/>
</dbReference>
<feature type="transmembrane region" description="Helical" evidence="7">
    <location>
        <begin position="268"/>
        <end position="285"/>
    </location>
</feature>
<evidence type="ECO:0000256" key="5">
    <source>
        <dbReference type="ARBA" id="ARBA00022989"/>
    </source>
</evidence>
<organism evidence="9 10">
    <name type="scientific">Gemelliphila asaccharolytica</name>
    <dbReference type="NCBI Taxonomy" id="502393"/>
    <lineage>
        <taxon>Bacteria</taxon>
        <taxon>Bacillati</taxon>
        <taxon>Bacillota</taxon>
        <taxon>Bacilli</taxon>
        <taxon>Bacillales</taxon>
        <taxon>Gemellaceae</taxon>
        <taxon>Gemelliphila</taxon>
    </lineage>
</organism>
<keyword evidence="3" id="KW-1003">Cell membrane</keyword>
<dbReference type="SUPFAM" id="SSF103473">
    <property type="entry name" value="MFS general substrate transporter"/>
    <property type="match status" value="1"/>
</dbReference>